<organism evidence="1 2">
    <name type="scientific">Bifidobacterium italicum</name>
    <dbReference type="NCBI Taxonomy" id="1960968"/>
    <lineage>
        <taxon>Bacteria</taxon>
        <taxon>Bacillati</taxon>
        <taxon>Actinomycetota</taxon>
        <taxon>Actinomycetes</taxon>
        <taxon>Bifidobacteriales</taxon>
        <taxon>Bifidobacteriaceae</taxon>
        <taxon>Bifidobacterium</taxon>
    </lineage>
</organism>
<sequence length="101" mass="11704">MTQQELFDNHAGFNRFTEAYIICKKQIGARRSKSTPQWFKLVRLKIGARAERGLESFCVGVCHRSPSHGINERTQPIRIIERIDVNEIGQSLIRKHRLSDL</sequence>
<keyword evidence="2" id="KW-1185">Reference proteome</keyword>
<accession>A0A2A2EJC0</accession>
<name>A0A2A2EJC0_9BIFI</name>
<gene>
    <name evidence="1" type="ORF">B1400_1020</name>
</gene>
<dbReference type="EMBL" id="MVOG01000017">
    <property type="protein sequence ID" value="PAU69279.1"/>
    <property type="molecule type" value="Genomic_DNA"/>
</dbReference>
<evidence type="ECO:0000313" key="1">
    <source>
        <dbReference type="EMBL" id="PAU69279.1"/>
    </source>
</evidence>
<evidence type="ECO:0000313" key="2">
    <source>
        <dbReference type="Proteomes" id="UP000217986"/>
    </source>
</evidence>
<dbReference type="Proteomes" id="UP000217986">
    <property type="component" value="Unassembled WGS sequence"/>
</dbReference>
<protein>
    <submittedName>
        <fullName evidence="1">Uncharacterized protein</fullName>
    </submittedName>
</protein>
<comment type="caution">
    <text evidence="1">The sequence shown here is derived from an EMBL/GenBank/DDBJ whole genome shotgun (WGS) entry which is preliminary data.</text>
</comment>
<reference evidence="1 2" key="1">
    <citation type="journal article" date="2017" name="ISME J.">
        <title>Unveiling bifidobacterial biogeography across the mammalian branch of the tree of life.</title>
        <authorList>
            <person name="Milani C."/>
            <person name="Mangifesta M."/>
            <person name="Mancabelli L."/>
            <person name="Lugli G.A."/>
            <person name="James K."/>
            <person name="Duranti S."/>
            <person name="Turroni F."/>
            <person name="Ferrario C."/>
            <person name="Ossiprandi M.C."/>
            <person name="van Sinderen D."/>
            <person name="Ventura M."/>
        </authorList>
    </citation>
    <scope>NUCLEOTIDE SEQUENCE [LARGE SCALE GENOMIC DNA]</scope>
    <source>
        <strain evidence="1 2">70</strain>
    </source>
</reference>
<dbReference type="AlphaFoldDB" id="A0A2A2EJC0"/>
<proteinExistence type="predicted"/>